<evidence type="ECO:0000313" key="5">
    <source>
        <dbReference type="EMBL" id="WGW13541.1"/>
    </source>
</evidence>
<organism evidence="5 6">
    <name type="scientific">Saxibacter everestensis</name>
    <dbReference type="NCBI Taxonomy" id="2909229"/>
    <lineage>
        <taxon>Bacteria</taxon>
        <taxon>Bacillati</taxon>
        <taxon>Actinomycetota</taxon>
        <taxon>Actinomycetes</taxon>
        <taxon>Micrococcales</taxon>
        <taxon>Brevibacteriaceae</taxon>
        <taxon>Saxibacter</taxon>
    </lineage>
</organism>
<dbReference type="Proteomes" id="UP001209083">
    <property type="component" value="Chromosome"/>
</dbReference>
<reference evidence="5 6" key="1">
    <citation type="submission" date="2023-05" db="EMBL/GenBank/DDBJ databases">
        <title>Lithophilousrod everest ZFBP1038 complete genpme.</title>
        <authorList>
            <person name="Tian M."/>
        </authorList>
    </citation>
    <scope>NUCLEOTIDE SEQUENCE [LARGE SCALE GENOMIC DNA]</scope>
    <source>
        <strain evidence="5 6">ZFBP1038</strain>
    </source>
</reference>
<evidence type="ECO:0000313" key="6">
    <source>
        <dbReference type="Proteomes" id="UP001209083"/>
    </source>
</evidence>
<proteinExistence type="predicted"/>
<evidence type="ECO:0000256" key="2">
    <source>
        <dbReference type="ARBA" id="ARBA00022898"/>
    </source>
</evidence>
<dbReference type="InterPro" id="IPR001926">
    <property type="entry name" value="TrpB-like_PALP"/>
</dbReference>
<keyword evidence="3" id="KW-0456">Lyase</keyword>
<dbReference type="EMBL" id="CP090958">
    <property type="protein sequence ID" value="WGW13541.1"/>
    <property type="molecule type" value="Genomic_DNA"/>
</dbReference>
<evidence type="ECO:0000259" key="4">
    <source>
        <dbReference type="Pfam" id="PF00291"/>
    </source>
</evidence>
<dbReference type="InterPro" id="IPR000634">
    <property type="entry name" value="Ser/Thr_deHydtase_PyrdxlP-BS"/>
</dbReference>
<dbReference type="Gene3D" id="3.40.50.1100">
    <property type="match status" value="2"/>
</dbReference>
<dbReference type="PROSITE" id="PS00165">
    <property type="entry name" value="DEHYDRATASE_SER_THR"/>
    <property type="match status" value="1"/>
</dbReference>
<protein>
    <submittedName>
        <fullName evidence="5">Threonine/serine dehydratase</fullName>
    </submittedName>
</protein>
<keyword evidence="2" id="KW-0663">Pyridoxal phosphate</keyword>
<evidence type="ECO:0000256" key="1">
    <source>
        <dbReference type="ARBA" id="ARBA00001933"/>
    </source>
</evidence>
<dbReference type="PANTHER" id="PTHR48078">
    <property type="entry name" value="THREONINE DEHYDRATASE, MITOCHONDRIAL-RELATED"/>
    <property type="match status" value="1"/>
</dbReference>
<dbReference type="InterPro" id="IPR050147">
    <property type="entry name" value="Ser/Thr_Dehydratase"/>
</dbReference>
<name>A0ABY8QZA9_9MICO</name>
<accession>A0ABY8QZA9</accession>
<dbReference type="PANTHER" id="PTHR48078:SF6">
    <property type="entry name" value="L-THREONINE DEHYDRATASE CATABOLIC TDCB"/>
    <property type="match status" value="1"/>
</dbReference>
<dbReference type="SUPFAM" id="SSF53686">
    <property type="entry name" value="Tryptophan synthase beta subunit-like PLP-dependent enzymes"/>
    <property type="match status" value="1"/>
</dbReference>
<keyword evidence="6" id="KW-1185">Reference proteome</keyword>
<evidence type="ECO:0000256" key="3">
    <source>
        <dbReference type="ARBA" id="ARBA00023239"/>
    </source>
</evidence>
<dbReference type="Pfam" id="PF00291">
    <property type="entry name" value="PALP"/>
    <property type="match status" value="1"/>
</dbReference>
<dbReference type="RefSeq" id="WP_349640364.1">
    <property type="nucleotide sequence ID" value="NZ_CP090958.1"/>
</dbReference>
<feature type="domain" description="Tryptophan synthase beta chain-like PALP" evidence="4">
    <location>
        <begin position="15"/>
        <end position="303"/>
    </location>
</feature>
<dbReference type="NCBIfam" id="NF006094">
    <property type="entry name" value="PRK08246.1"/>
    <property type="match status" value="1"/>
</dbReference>
<dbReference type="InterPro" id="IPR036052">
    <property type="entry name" value="TrpB-like_PALP_sf"/>
</dbReference>
<sequence>MLIRSDVEAAYARIDPYIRTTPTVSTETGSFGSRAQVSLVCEFMQHSGSFKARGAMNRLLSARETGELGQTGAIAASGGNAGLGVAYAAGQLGLPATIYLPETAPLVKVKRLLGLGATVRQVGAEYAEAYDAARLEEERTGAIFVHAYDQPEVCAGQGTIGLQLESQLEAVDTVLVSVGGGGLLGGICAALNSRVAIVGVEPENIPTWHSARIAGGPVDVGVSGVAVDSLGARRMGEIGYAAAVDATAASVLVSDEAIVEARQVLWDTYRIVVELGTAAALAALTSGAYQPEDGERVAVILCGANTITSGLS</sequence>
<comment type="cofactor">
    <cofactor evidence="1">
        <name>pyridoxal 5'-phosphate</name>
        <dbReference type="ChEBI" id="CHEBI:597326"/>
    </cofactor>
</comment>
<gene>
    <name evidence="5" type="ORF">LWF01_07235</name>
</gene>